<gene>
    <name evidence="1" type="ORF">BAJUN_01210</name>
</gene>
<organism evidence="1 2">
    <name type="scientific">Brevundimonas phage vB_BgoS-Bajun</name>
    <dbReference type="NCBI Taxonomy" id="2948594"/>
    <lineage>
        <taxon>Viruses</taxon>
        <taxon>Duplodnaviria</taxon>
        <taxon>Heunggongvirae</taxon>
        <taxon>Uroviricota</taxon>
        <taxon>Caudoviricetes</taxon>
        <taxon>Dolichocephalovirinae</taxon>
    </lineage>
</organism>
<keyword evidence="2" id="KW-1185">Reference proteome</keyword>
<dbReference type="Proteomes" id="UP001057427">
    <property type="component" value="Segment"/>
</dbReference>
<sequence>MKLFVWTGKNVLTEVGTGLVVVAAEDLFGAWERLKREDYRTWASLWHGISYVDDAAELARLDEDDFPEGWVMPLPTEYDIADLPVLVKRGSS</sequence>
<proteinExistence type="predicted"/>
<dbReference type="EMBL" id="ON529858">
    <property type="protein sequence ID" value="UTC29751.1"/>
    <property type="molecule type" value="Genomic_DNA"/>
</dbReference>
<accession>A0A9E7ST98</accession>
<name>A0A9E7ST98_9CAUD</name>
<evidence type="ECO:0000313" key="2">
    <source>
        <dbReference type="Proteomes" id="UP001057427"/>
    </source>
</evidence>
<evidence type="ECO:0000313" key="1">
    <source>
        <dbReference type="EMBL" id="UTC29751.1"/>
    </source>
</evidence>
<protein>
    <submittedName>
        <fullName evidence="1">Uncharacterized protein</fullName>
    </submittedName>
</protein>
<reference evidence="1" key="1">
    <citation type="submission" date="2022-05" db="EMBL/GenBank/DDBJ databases">
        <authorList>
            <person name="Friedrich I."/>
            <person name="Poehlein A."/>
            <person name="Schneider D."/>
            <person name="Hertel R."/>
            <person name="Daniel R."/>
        </authorList>
    </citation>
    <scope>NUCLEOTIDE SEQUENCE</scope>
</reference>